<keyword evidence="2" id="KW-1185">Reference proteome</keyword>
<evidence type="ECO:0000313" key="1">
    <source>
        <dbReference type="EMBL" id="EGW31601.1"/>
    </source>
</evidence>
<dbReference type="eggNOG" id="ENOG502QVA8">
    <property type="taxonomic scope" value="Eukaryota"/>
</dbReference>
<sequence length="355" mass="41168">MISIFRQRQTQQCPSFMSESTFLGSNSNSYETPILPVNYTVEDLTRDVYVKPLHSHNDYWRTRPLFDAMSVGAVSVESDIWYFPNGYEMTRTVTETSSSGKSKSRNITSYFKNNEIYVGHSQIFLEPIKTLFNLYLNPLFQFLQYVNPEFAYIDGNNIRHTDEVNTKNSVYYNSPEVPMYFWFDFKTEAEATYEALLPLLQPFIDNNYLAYYDTKTDTFHPGPLILTITGNLPTDKVKSEPIRYTFLDGPLQKFKSGTDSNELEQLAKLSKVASASLEELLGDEYETSQKAEFTALQKKILKEYFDTAHKYSVKTRIWGDVTWPERVRDSHLKDMFELGCDLLNVDDLNHAKSMF</sequence>
<dbReference type="HOGENOM" id="CLU_031561_1_0_1"/>
<dbReference type="AlphaFoldDB" id="G3AQQ5"/>
<dbReference type="KEGG" id="spaa:SPAPADRAFT_62212"/>
<dbReference type="OrthoDB" id="4153866at2759"/>
<dbReference type="PANTHER" id="PTHR31571">
    <property type="entry name" value="ALTERED INHERITANCE OF MITOCHONDRIA PROTEIN 6"/>
    <property type="match status" value="1"/>
</dbReference>
<dbReference type="GeneID" id="18874219"/>
<dbReference type="RefSeq" id="XP_007376379.1">
    <property type="nucleotide sequence ID" value="XM_007376317.1"/>
</dbReference>
<name>G3AQQ5_SPAPN</name>
<dbReference type="InParanoid" id="G3AQQ5"/>
<dbReference type="Proteomes" id="UP000000709">
    <property type="component" value="Unassembled WGS sequence"/>
</dbReference>
<gene>
    <name evidence="1" type="ORF">SPAPADRAFT_62212</name>
</gene>
<dbReference type="FunCoup" id="G3AQQ5">
    <property type="interactions" value="8"/>
</dbReference>
<evidence type="ECO:0000313" key="2">
    <source>
        <dbReference type="Proteomes" id="UP000000709"/>
    </source>
</evidence>
<proteinExistence type="predicted"/>
<dbReference type="InterPro" id="IPR051236">
    <property type="entry name" value="HAT_RTT109-like"/>
</dbReference>
<organism evidence="2">
    <name type="scientific">Spathaspora passalidarum (strain NRRL Y-27907 / 11-Y1)</name>
    <dbReference type="NCBI Taxonomy" id="619300"/>
    <lineage>
        <taxon>Eukaryota</taxon>
        <taxon>Fungi</taxon>
        <taxon>Dikarya</taxon>
        <taxon>Ascomycota</taxon>
        <taxon>Saccharomycotina</taxon>
        <taxon>Pichiomycetes</taxon>
        <taxon>Debaryomycetaceae</taxon>
        <taxon>Spathaspora</taxon>
    </lineage>
</organism>
<dbReference type="PANTHER" id="PTHR31571:SF1">
    <property type="entry name" value="ALTERED INHERITANCE OF MITOCHONDRIA PROTEIN 6"/>
    <property type="match status" value="1"/>
</dbReference>
<protein>
    <recommendedName>
        <fullName evidence="3">Altered inheritance of mitochondria protein 6</fullName>
    </recommendedName>
</protein>
<dbReference type="OMA" id="VRYWGLP"/>
<reference evidence="1 2" key="1">
    <citation type="journal article" date="2011" name="Proc. Natl. Acad. Sci. U.S.A.">
        <title>Comparative genomics of xylose-fermenting fungi for enhanced biofuel production.</title>
        <authorList>
            <person name="Wohlbach D.J."/>
            <person name="Kuo A."/>
            <person name="Sato T.K."/>
            <person name="Potts K.M."/>
            <person name="Salamov A.A."/>
            <person name="LaButti K.M."/>
            <person name="Sun H."/>
            <person name="Clum A."/>
            <person name="Pangilinan J.L."/>
            <person name="Lindquist E.A."/>
            <person name="Lucas S."/>
            <person name="Lapidus A."/>
            <person name="Jin M."/>
            <person name="Gunawan C."/>
            <person name="Balan V."/>
            <person name="Dale B.E."/>
            <person name="Jeffries T.W."/>
            <person name="Zinkel R."/>
            <person name="Barry K.W."/>
            <person name="Grigoriev I.V."/>
            <person name="Gasch A.P."/>
        </authorList>
    </citation>
    <scope>NUCLEOTIDE SEQUENCE [LARGE SCALE GENOMIC DNA]</scope>
    <source>
        <strain evidence="2">NRRL Y-27907 / 11-Y1</strain>
    </source>
</reference>
<dbReference type="EMBL" id="GL996503">
    <property type="protein sequence ID" value="EGW31601.1"/>
    <property type="molecule type" value="Genomic_DNA"/>
</dbReference>
<accession>G3AQQ5</accession>
<evidence type="ECO:0008006" key="3">
    <source>
        <dbReference type="Google" id="ProtNLM"/>
    </source>
</evidence>